<dbReference type="SUPFAM" id="SSF46785">
    <property type="entry name" value="Winged helix' DNA-binding domain"/>
    <property type="match status" value="1"/>
</dbReference>
<gene>
    <name evidence="1" type="ORF">GZA08_04630</name>
</gene>
<dbReference type="InterPro" id="IPR028082">
    <property type="entry name" value="Peripla_BP_I"/>
</dbReference>
<dbReference type="EMBL" id="JAAGAB010000001">
    <property type="protein sequence ID" value="NDV00254.1"/>
    <property type="molecule type" value="Genomic_DNA"/>
</dbReference>
<dbReference type="Gene3D" id="1.10.10.10">
    <property type="entry name" value="Winged helix-like DNA-binding domain superfamily/Winged helix DNA-binding domain"/>
    <property type="match status" value="1"/>
</dbReference>
<evidence type="ECO:0008006" key="3">
    <source>
        <dbReference type="Google" id="ProtNLM"/>
    </source>
</evidence>
<proteinExistence type="predicted"/>
<dbReference type="AlphaFoldDB" id="A0A6B2JVM8"/>
<comment type="caution">
    <text evidence="1">The sequence shown here is derived from an EMBL/GenBank/DDBJ whole genome shotgun (WGS) entry which is preliminary data.</text>
</comment>
<dbReference type="InterPro" id="IPR036388">
    <property type="entry name" value="WH-like_DNA-bd_sf"/>
</dbReference>
<dbReference type="SUPFAM" id="SSF53822">
    <property type="entry name" value="Periplasmic binding protein-like I"/>
    <property type="match status" value="1"/>
</dbReference>
<dbReference type="Proteomes" id="UP000474757">
    <property type="component" value="Unassembled WGS sequence"/>
</dbReference>
<evidence type="ECO:0000313" key="2">
    <source>
        <dbReference type="Proteomes" id="UP000474757"/>
    </source>
</evidence>
<name>A0A6B2JVM8_9RHOB</name>
<sequence>MLLRRWKANGLKVGDRIESQNEIIKFCQFSLITVVKTLKDLEAEGVIRRQVGKGSFLVRAPWAEAFYRIGFFYNRDVVGGGIFDNVFYTRMVMAFEKQVVSDGHAFIMGSFRHGNMPVEVFEALDVVVLTSVTDETGLDVIDRVASQVCLIDHVVDHPRVHSYRIDFAPAFRAMVAHHGGRPARYLYIDSELPTQELAARRRWAEDAVADAPEGSSLRMLKIDPESRSAANAEALRAELEAHPADVIFGHANAEWEQSLEELAPGAALYPMSLDPAQRGFTVDAAGWMADVLPRIYANFEDRQAEGQIHAHTATFHP</sequence>
<evidence type="ECO:0000313" key="1">
    <source>
        <dbReference type="EMBL" id="NDV00254.1"/>
    </source>
</evidence>
<keyword evidence="2" id="KW-1185">Reference proteome</keyword>
<organism evidence="1 2">
    <name type="scientific">Pseudoroseicyclus tamaricis</name>
    <dbReference type="NCBI Taxonomy" id="2705421"/>
    <lineage>
        <taxon>Bacteria</taxon>
        <taxon>Pseudomonadati</taxon>
        <taxon>Pseudomonadota</taxon>
        <taxon>Alphaproteobacteria</taxon>
        <taxon>Rhodobacterales</taxon>
        <taxon>Paracoccaceae</taxon>
        <taxon>Pseudoroseicyclus</taxon>
    </lineage>
</organism>
<dbReference type="InterPro" id="IPR036390">
    <property type="entry name" value="WH_DNA-bd_sf"/>
</dbReference>
<reference evidence="1 2" key="1">
    <citation type="submission" date="2020-02" db="EMBL/GenBank/DDBJ databases">
        <title>Pseudoroseicyclus tamarix, sp. nov., isolated from offshore sediment of a Tamarix chinensis forest.</title>
        <authorList>
            <person name="Gai Y."/>
        </authorList>
    </citation>
    <scope>NUCLEOTIDE SEQUENCE [LARGE SCALE GENOMIC DNA]</scope>
    <source>
        <strain evidence="1 2">CLL3-39</strain>
    </source>
</reference>
<protein>
    <recommendedName>
        <fullName evidence="3">GntR family transcriptional regulator</fullName>
    </recommendedName>
</protein>
<accession>A0A6B2JVM8</accession>